<evidence type="ECO:0000313" key="1">
    <source>
        <dbReference type="EMBL" id="EOB07309.1"/>
    </source>
</evidence>
<accession>R0LNM1</accession>
<organism evidence="1 2">
    <name type="scientific">Anas platyrhynchos</name>
    <name type="common">Mallard</name>
    <name type="synonym">Anas boschas</name>
    <dbReference type="NCBI Taxonomy" id="8839"/>
    <lineage>
        <taxon>Eukaryota</taxon>
        <taxon>Metazoa</taxon>
        <taxon>Chordata</taxon>
        <taxon>Craniata</taxon>
        <taxon>Vertebrata</taxon>
        <taxon>Euteleostomi</taxon>
        <taxon>Archelosauria</taxon>
        <taxon>Archosauria</taxon>
        <taxon>Dinosauria</taxon>
        <taxon>Saurischia</taxon>
        <taxon>Theropoda</taxon>
        <taxon>Coelurosauria</taxon>
        <taxon>Aves</taxon>
        <taxon>Neognathae</taxon>
        <taxon>Galloanserae</taxon>
        <taxon>Anseriformes</taxon>
        <taxon>Anatidae</taxon>
        <taxon>Anatinae</taxon>
        <taxon>Anas</taxon>
    </lineage>
</organism>
<keyword evidence="2" id="KW-1185">Reference proteome</keyword>
<dbReference type="AlphaFoldDB" id="R0LNM1"/>
<reference evidence="2" key="1">
    <citation type="journal article" date="2013" name="Nat. Genet.">
        <title>The duck genome and transcriptome provide insight into an avian influenza virus reservoir species.</title>
        <authorList>
            <person name="Huang Y."/>
            <person name="Li Y."/>
            <person name="Burt D.W."/>
            <person name="Chen H."/>
            <person name="Zhang Y."/>
            <person name="Qian W."/>
            <person name="Kim H."/>
            <person name="Gan S."/>
            <person name="Zhao Y."/>
            <person name="Li J."/>
            <person name="Yi K."/>
            <person name="Feng H."/>
            <person name="Zhu P."/>
            <person name="Li B."/>
            <person name="Liu Q."/>
            <person name="Fairley S."/>
            <person name="Magor K.E."/>
            <person name="Du Z."/>
            <person name="Hu X."/>
            <person name="Goodman L."/>
            <person name="Tafer H."/>
            <person name="Vignal A."/>
            <person name="Lee T."/>
            <person name="Kim K.W."/>
            <person name="Sheng Z."/>
            <person name="An Y."/>
            <person name="Searle S."/>
            <person name="Herrero J."/>
            <person name="Groenen M.A."/>
            <person name="Crooijmans R.P."/>
            <person name="Faraut T."/>
            <person name="Cai Q."/>
            <person name="Webster R.G."/>
            <person name="Aldridge J.R."/>
            <person name="Warren W.C."/>
            <person name="Bartschat S."/>
            <person name="Kehr S."/>
            <person name="Marz M."/>
            <person name="Stadler P.F."/>
            <person name="Smith J."/>
            <person name="Kraus R.H."/>
            <person name="Zhao Y."/>
            <person name="Ren L."/>
            <person name="Fei J."/>
            <person name="Morisson M."/>
            <person name="Kaiser P."/>
            <person name="Griffin D.K."/>
            <person name="Rao M."/>
            <person name="Pitel F."/>
            <person name="Wang J."/>
            <person name="Li N."/>
        </authorList>
    </citation>
    <scope>NUCLEOTIDE SEQUENCE [LARGE SCALE GENOMIC DNA]</scope>
</reference>
<evidence type="ECO:0000313" key="2">
    <source>
        <dbReference type="Proteomes" id="UP000296049"/>
    </source>
</evidence>
<dbReference type="Proteomes" id="UP000296049">
    <property type="component" value="Unassembled WGS sequence"/>
</dbReference>
<protein>
    <submittedName>
        <fullName evidence="1">Uncharacterized protein</fullName>
    </submittedName>
</protein>
<name>R0LNM1_ANAPL</name>
<sequence length="239" mass="27341">MEIRQQLVLAIWEYLLSKVDCKGTKLLQKIRGNWGGKKKKRQQEQGTKPTLIRPKTLLQDLSSLLKYVLMAKVLQCLLKDKVKEKEHSSRGVESSRIKAVFSFLKEVFQCLPKNVLSAMSQAIWSPSYAYPNHDAVIRGMEQVKICAWRQSEAQALCTREDHPHSTELQFGRGGKREQSKLYQGSFCGGRHRQLDLTIWVEFDWISFGTVSHSLNSSVNGVTILENYWGKTTLPLMLLS</sequence>
<dbReference type="EMBL" id="KB742539">
    <property type="protein sequence ID" value="EOB07309.1"/>
    <property type="molecule type" value="Genomic_DNA"/>
</dbReference>
<proteinExistence type="predicted"/>
<gene>
    <name evidence="1" type="ORF">Anapl_07654</name>
</gene>